<dbReference type="InterPro" id="IPR036514">
    <property type="entry name" value="SGNH_hydro_sf"/>
</dbReference>
<feature type="compositionally biased region" description="Polar residues" evidence="3">
    <location>
        <begin position="164"/>
        <end position="177"/>
    </location>
</feature>
<evidence type="ECO:0000256" key="1">
    <source>
        <dbReference type="ARBA" id="ARBA00008668"/>
    </source>
</evidence>
<dbReference type="Pfam" id="PF00657">
    <property type="entry name" value="Lipase_GDSL"/>
    <property type="match status" value="1"/>
</dbReference>
<evidence type="ECO:0008006" key="6">
    <source>
        <dbReference type="Google" id="ProtNLM"/>
    </source>
</evidence>
<reference evidence="4" key="2">
    <citation type="submission" date="2021-10" db="EMBL/GenBank/DDBJ databases">
        <title>Phylogenomics reveals ancestral predisposition of the termite-cultivated fungus Termitomyces towards a domesticated lifestyle.</title>
        <authorList>
            <person name="Auxier B."/>
            <person name="Grum-Grzhimaylo A."/>
            <person name="Cardenas M.E."/>
            <person name="Lodge J.D."/>
            <person name="Laessoe T."/>
            <person name="Pedersen O."/>
            <person name="Smith M.E."/>
            <person name="Kuyper T.W."/>
            <person name="Franco-Molano E.A."/>
            <person name="Baroni T.J."/>
            <person name="Aanen D.K."/>
        </authorList>
    </citation>
    <scope>NUCLEOTIDE SEQUENCE</scope>
    <source>
        <strain evidence="4">D49</strain>
    </source>
</reference>
<reference evidence="4" key="1">
    <citation type="submission" date="2021-02" db="EMBL/GenBank/DDBJ databases">
        <authorList>
            <person name="Nieuwenhuis M."/>
            <person name="Van De Peppel L.J.J."/>
        </authorList>
    </citation>
    <scope>NUCLEOTIDE SEQUENCE</scope>
    <source>
        <strain evidence="4">D49</strain>
    </source>
</reference>
<dbReference type="Gene3D" id="3.40.50.1110">
    <property type="entry name" value="SGNH hydrolase"/>
    <property type="match status" value="1"/>
</dbReference>
<dbReference type="AlphaFoldDB" id="A0A9P7GPY8"/>
<dbReference type="Proteomes" id="UP000717328">
    <property type="component" value="Unassembled WGS sequence"/>
</dbReference>
<feature type="compositionally biased region" description="Polar residues" evidence="3">
    <location>
        <begin position="224"/>
        <end position="242"/>
    </location>
</feature>
<dbReference type="EMBL" id="JABCKI010000320">
    <property type="protein sequence ID" value="KAG5650992.1"/>
    <property type="molecule type" value="Genomic_DNA"/>
</dbReference>
<comment type="similarity">
    <text evidence="1">Belongs to the 'GDSL' lipolytic enzyme family.</text>
</comment>
<dbReference type="SUPFAM" id="SSF52266">
    <property type="entry name" value="SGNH hydrolase"/>
    <property type="match status" value="1"/>
</dbReference>
<evidence type="ECO:0000313" key="4">
    <source>
        <dbReference type="EMBL" id="KAG5650992.1"/>
    </source>
</evidence>
<name>A0A9P7GPY8_9AGAR</name>
<proteinExistence type="inferred from homology"/>
<feature type="compositionally biased region" description="Basic and acidic residues" evidence="3">
    <location>
        <begin position="525"/>
        <end position="536"/>
    </location>
</feature>
<feature type="region of interest" description="Disordered" evidence="3">
    <location>
        <begin position="323"/>
        <end position="376"/>
    </location>
</feature>
<dbReference type="InterPro" id="IPR001087">
    <property type="entry name" value="GDSL"/>
</dbReference>
<keyword evidence="2" id="KW-0378">Hydrolase</keyword>
<evidence type="ECO:0000256" key="3">
    <source>
        <dbReference type="SAM" id="MobiDB-lite"/>
    </source>
</evidence>
<comment type="caution">
    <text evidence="4">The sequence shown here is derived from an EMBL/GenBank/DDBJ whole genome shotgun (WGS) entry which is preliminary data.</text>
</comment>
<dbReference type="GO" id="GO:0016788">
    <property type="term" value="F:hydrolase activity, acting on ester bonds"/>
    <property type="evidence" value="ECO:0007669"/>
    <property type="project" value="InterPro"/>
</dbReference>
<feature type="region of interest" description="Disordered" evidence="3">
    <location>
        <begin position="164"/>
        <end position="197"/>
    </location>
</feature>
<feature type="compositionally biased region" description="Basic and acidic residues" evidence="3">
    <location>
        <begin position="210"/>
        <end position="223"/>
    </location>
</feature>
<protein>
    <recommendedName>
        <fullName evidence="6">SGNH hydrolase-type esterase domain-containing protein</fullName>
    </recommendedName>
</protein>
<feature type="region of interest" description="Disordered" evidence="3">
    <location>
        <begin position="209"/>
        <end position="243"/>
    </location>
</feature>
<dbReference type="OrthoDB" id="2537650at2759"/>
<dbReference type="PANTHER" id="PTHR43695">
    <property type="entry name" value="PUTATIVE (AFU_ORTHOLOGUE AFUA_2G17250)-RELATED"/>
    <property type="match status" value="1"/>
</dbReference>
<dbReference type="InterPro" id="IPR037459">
    <property type="entry name" value="RhgT-like"/>
</dbReference>
<gene>
    <name evidence="4" type="ORF">H0H81_010292</name>
</gene>
<accession>A0A9P7GPY8</accession>
<feature type="compositionally biased region" description="Polar residues" evidence="3">
    <location>
        <begin position="436"/>
        <end position="471"/>
    </location>
</feature>
<evidence type="ECO:0000256" key="2">
    <source>
        <dbReference type="ARBA" id="ARBA00022801"/>
    </source>
</evidence>
<keyword evidence="5" id="KW-1185">Reference proteome</keyword>
<sequence length="536" mass="57691">MSIINAAKQGDYVIIEFGHNDVSAGAVDNGKQCAVGDGYDITANVKNASFAWYIENAINELVKKGAIPIICSLTPNNTWSGNVIAAGGRFVGYAKSIGTRTKITYIDHYAYTARTYEELGEVKTNSFYPNDHLHTNAAGANVVAQAFIRGLLCGNSTLKDQVNSAGQKLATTDSTTDGPDESLKPARRTPPTGFTSPHDAILAQILGQPHSEDSGDGLLRDHNSVNQNNESLSHGVTPTGSTSHDRHGCIDILYDPFDGTPLGQLSAPLFEGKTARLSTKNASLSSVHRIDVGNNEQQWIHLSRVLELQNEVAKMHLEMENVGIGDGKGKGSSKARSRGKGQGLDTHARERKTPKRSVTVDTIVEDAHDGDEEGVDAAGDEEIERRKAREEQFANLADQFEGRKESIQEIMSKLDDLSKALTEFHTLQAPSFEFSKLTSHQNSATPDRTPPLTQKSSPYVSDNLPVNASSTNIPRSRVVHSATAESNIPASFTRSVAGKTNSGAASLIVNALEPGKQTHIMDSPDSMKGRAKLPPE</sequence>
<dbReference type="PANTHER" id="PTHR43695:SF1">
    <property type="entry name" value="RHAMNOGALACTURONAN ACETYLESTERASE"/>
    <property type="match status" value="1"/>
</dbReference>
<feature type="region of interest" description="Disordered" evidence="3">
    <location>
        <begin position="513"/>
        <end position="536"/>
    </location>
</feature>
<organism evidence="4 5">
    <name type="scientific">Sphagnurus paluster</name>
    <dbReference type="NCBI Taxonomy" id="117069"/>
    <lineage>
        <taxon>Eukaryota</taxon>
        <taxon>Fungi</taxon>
        <taxon>Dikarya</taxon>
        <taxon>Basidiomycota</taxon>
        <taxon>Agaricomycotina</taxon>
        <taxon>Agaricomycetes</taxon>
        <taxon>Agaricomycetidae</taxon>
        <taxon>Agaricales</taxon>
        <taxon>Tricholomatineae</taxon>
        <taxon>Lyophyllaceae</taxon>
        <taxon>Sphagnurus</taxon>
    </lineage>
</organism>
<feature type="region of interest" description="Disordered" evidence="3">
    <location>
        <begin position="435"/>
        <end position="471"/>
    </location>
</feature>
<evidence type="ECO:0000313" key="5">
    <source>
        <dbReference type="Proteomes" id="UP000717328"/>
    </source>
</evidence>